<dbReference type="Pfam" id="PF00010">
    <property type="entry name" value="HLH"/>
    <property type="match status" value="1"/>
</dbReference>
<dbReference type="InterPro" id="IPR044278">
    <property type="entry name" value="BHLH95-like"/>
</dbReference>
<dbReference type="GO" id="GO:0009960">
    <property type="term" value="P:endosperm development"/>
    <property type="evidence" value="ECO:0007669"/>
    <property type="project" value="InterPro"/>
</dbReference>
<dbReference type="CDD" id="cd11393">
    <property type="entry name" value="bHLH_AtbHLH_like"/>
    <property type="match status" value="1"/>
</dbReference>
<dbReference type="EMBL" id="JAHRHJ020000007">
    <property type="protein sequence ID" value="KAH9308326.1"/>
    <property type="molecule type" value="Genomic_DNA"/>
</dbReference>
<dbReference type="PANTHER" id="PTHR46772">
    <property type="entry name" value="BHLH DOMAIN-CONTAINING PROTEIN"/>
    <property type="match status" value="1"/>
</dbReference>
<evidence type="ECO:0000256" key="1">
    <source>
        <dbReference type="ARBA" id="ARBA00023015"/>
    </source>
</evidence>
<dbReference type="GO" id="GO:0046983">
    <property type="term" value="F:protein dimerization activity"/>
    <property type="evidence" value="ECO:0007669"/>
    <property type="project" value="InterPro"/>
</dbReference>
<keyword evidence="6" id="KW-1185">Reference proteome</keyword>
<evidence type="ECO:0000313" key="5">
    <source>
        <dbReference type="EMBL" id="KAH9308326.1"/>
    </source>
</evidence>
<feature type="region of interest" description="Disordered" evidence="3">
    <location>
        <begin position="88"/>
        <end position="119"/>
    </location>
</feature>
<organism evidence="5 6">
    <name type="scientific">Taxus chinensis</name>
    <name type="common">Chinese yew</name>
    <name type="synonym">Taxus wallichiana var. chinensis</name>
    <dbReference type="NCBI Taxonomy" id="29808"/>
    <lineage>
        <taxon>Eukaryota</taxon>
        <taxon>Viridiplantae</taxon>
        <taxon>Streptophyta</taxon>
        <taxon>Embryophyta</taxon>
        <taxon>Tracheophyta</taxon>
        <taxon>Spermatophyta</taxon>
        <taxon>Pinopsida</taxon>
        <taxon>Pinidae</taxon>
        <taxon>Conifers II</taxon>
        <taxon>Cupressales</taxon>
        <taxon>Taxaceae</taxon>
        <taxon>Taxus</taxon>
    </lineage>
</organism>
<keyword evidence="1" id="KW-0805">Transcription regulation</keyword>
<dbReference type="Gene3D" id="4.10.280.10">
    <property type="entry name" value="Helix-loop-helix DNA-binding domain"/>
    <property type="match status" value="1"/>
</dbReference>
<comment type="caution">
    <text evidence="5">The sequence shown here is derived from an EMBL/GenBank/DDBJ whole genome shotgun (WGS) entry which is preliminary data.</text>
</comment>
<dbReference type="InterPro" id="IPR011598">
    <property type="entry name" value="bHLH_dom"/>
</dbReference>
<evidence type="ECO:0000313" key="6">
    <source>
        <dbReference type="Proteomes" id="UP000824469"/>
    </source>
</evidence>
<proteinExistence type="predicted"/>
<dbReference type="SUPFAM" id="SSF47459">
    <property type="entry name" value="HLH, helix-loop-helix DNA-binding domain"/>
    <property type="match status" value="1"/>
</dbReference>
<keyword evidence="2" id="KW-0804">Transcription</keyword>
<evidence type="ECO:0000259" key="4">
    <source>
        <dbReference type="PROSITE" id="PS50888"/>
    </source>
</evidence>
<dbReference type="Proteomes" id="UP000824469">
    <property type="component" value="Unassembled WGS sequence"/>
</dbReference>
<evidence type="ECO:0000256" key="3">
    <source>
        <dbReference type="SAM" id="MobiDB-lite"/>
    </source>
</evidence>
<name>A0AA38FPY9_TAXCH</name>
<dbReference type="GO" id="GO:0003700">
    <property type="term" value="F:DNA-binding transcription factor activity"/>
    <property type="evidence" value="ECO:0007669"/>
    <property type="project" value="InterPro"/>
</dbReference>
<evidence type="ECO:0000256" key="2">
    <source>
        <dbReference type="ARBA" id="ARBA00023163"/>
    </source>
</evidence>
<accession>A0AA38FPY9</accession>
<dbReference type="PANTHER" id="PTHR46772:SF8">
    <property type="entry name" value="TRANSCRIPTION FACTOR BHLH95"/>
    <property type="match status" value="1"/>
</dbReference>
<sequence length="342" mass="37608">MRFKNSEESKHSLFPAVDKNPIMIDLCMRASCSFVAQALHHYLNKPFMAKCPTSISSSSNRARATAIPSQCLAAGEDPNISHLTAEDMSRHKLESGSGKAAGKTENEKGNTEQHQTQPEHEIHIWTERERRKKMRNMFSNLHSLLPHLPPKADKSTIVDEAISYIRSLQRSLHLLQTRKIDKEARGASAASASASASGCANLEFEPIVGSGAAIFNQSHEQGHVNLEGMGVEPWTSQPTLCPAGGSYHFQTWASPNVVLSVCGEDAHIAVMSTPPKQGLLSAIIYILEKHKLDVVTAHISSHNCRSMYMIHAHVNCGEEYLESSTSCEEAFKSAIGELMFYL</sequence>
<feature type="compositionally biased region" description="Basic and acidic residues" evidence="3">
    <location>
        <begin position="102"/>
        <end position="119"/>
    </location>
</feature>
<dbReference type="PROSITE" id="PS50888">
    <property type="entry name" value="BHLH"/>
    <property type="match status" value="1"/>
</dbReference>
<gene>
    <name evidence="5" type="ORF">KI387_036237</name>
</gene>
<dbReference type="OMA" id="ENQGWGF"/>
<dbReference type="InterPro" id="IPR036638">
    <property type="entry name" value="HLH_DNA-bd_sf"/>
</dbReference>
<feature type="domain" description="BHLH" evidence="4">
    <location>
        <begin position="118"/>
        <end position="168"/>
    </location>
</feature>
<dbReference type="SMART" id="SM00353">
    <property type="entry name" value="HLH"/>
    <property type="match status" value="1"/>
</dbReference>
<protein>
    <recommendedName>
        <fullName evidence="4">BHLH domain-containing protein</fullName>
    </recommendedName>
</protein>
<dbReference type="InterPro" id="IPR045239">
    <property type="entry name" value="bHLH95_bHLH"/>
</dbReference>
<dbReference type="AlphaFoldDB" id="A0AA38FPY9"/>
<reference evidence="5 6" key="1">
    <citation type="journal article" date="2021" name="Nat. Plants">
        <title>The Taxus genome provides insights into paclitaxel biosynthesis.</title>
        <authorList>
            <person name="Xiong X."/>
            <person name="Gou J."/>
            <person name="Liao Q."/>
            <person name="Li Y."/>
            <person name="Zhou Q."/>
            <person name="Bi G."/>
            <person name="Li C."/>
            <person name="Du R."/>
            <person name="Wang X."/>
            <person name="Sun T."/>
            <person name="Guo L."/>
            <person name="Liang H."/>
            <person name="Lu P."/>
            <person name="Wu Y."/>
            <person name="Zhang Z."/>
            <person name="Ro D.K."/>
            <person name="Shang Y."/>
            <person name="Huang S."/>
            <person name="Yan J."/>
        </authorList>
    </citation>
    <scope>NUCLEOTIDE SEQUENCE [LARGE SCALE GENOMIC DNA]</scope>
    <source>
        <strain evidence="5">Ta-2019</strain>
    </source>
</reference>